<organism evidence="2 3">
    <name type="scientific">Allomyces macrogynus (strain ATCC 38327)</name>
    <name type="common">Allomyces javanicus var. macrogynus</name>
    <dbReference type="NCBI Taxonomy" id="578462"/>
    <lineage>
        <taxon>Eukaryota</taxon>
        <taxon>Fungi</taxon>
        <taxon>Fungi incertae sedis</taxon>
        <taxon>Blastocladiomycota</taxon>
        <taxon>Blastocladiomycetes</taxon>
        <taxon>Blastocladiales</taxon>
        <taxon>Blastocladiaceae</taxon>
        <taxon>Allomyces</taxon>
    </lineage>
</organism>
<reference evidence="2 3" key="1">
    <citation type="submission" date="2009-11" db="EMBL/GenBank/DDBJ databases">
        <title>Annotation of Allomyces macrogynus ATCC 38327.</title>
        <authorList>
            <consortium name="The Broad Institute Genome Sequencing Platform"/>
            <person name="Russ C."/>
            <person name="Cuomo C."/>
            <person name="Burger G."/>
            <person name="Gray M.W."/>
            <person name="Holland P.W.H."/>
            <person name="King N."/>
            <person name="Lang F.B.F."/>
            <person name="Roger A.J."/>
            <person name="Ruiz-Trillo I."/>
            <person name="Young S.K."/>
            <person name="Zeng Q."/>
            <person name="Gargeya S."/>
            <person name="Fitzgerald M."/>
            <person name="Haas B."/>
            <person name="Abouelleil A."/>
            <person name="Alvarado L."/>
            <person name="Arachchi H.M."/>
            <person name="Berlin A."/>
            <person name="Chapman S.B."/>
            <person name="Gearin G."/>
            <person name="Goldberg J."/>
            <person name="Griggs A."/>
            <person name="Gujja S."/>
            <person name="Hansen M."/>
            <person name="Heiman D."/>
            <person name="Howarth C."/>
            <person name="Larimer J."/>
            <person name="Lui A."/>
            <person name="MacDonald P.J.P."/>
            <person name="McCowen C."/>
            <person name="Montmayeur A."/>
            <person name="Murphy C."/>
            <person name="Neiman D."/>
            <person name="Pearson M."/>
            <person name="Priest M."/>
            <person name="Roberts A."/>
            <person name="Saif S."/>
            <person name="Shea T."/>
            <person name="Sisk P."/>
            <person name="Stolte C."/>
            <person name="Sykes S."/>
            <person name="Wortman J."/>
            <person name="Nusbaum C."/>
            <person name="Birren B."/>
        </authorList>
    </citation>
    <scope>NUCLEOTIDE SEQUENCE [LARGE SCALE GENOMIC DNA]</scope>
    <source>
        <strain evidence="2 3">ATCC 38327</strain>
    </source>
</reference>
<sequence>MRIKQVTTSGDRLIVLVNYQSFHVISDLFTSLGLTADIAMFDEAHNVTSKASRTKIEAMVTSKDSGNDDDDKTGSMSEDSGDDDDNETGSVSEDSGDDNDETGSVSGDDETDSLQARKTIFFTMTPTRVMKAHPDIYGDELVQYTYAQTV</sequence>
<dbReference type="EMBL" id="GG745338">
    <property type="protein sequence ID" value="KNE61532.1"/>
    <property type="molecule type" value="Genomic_DNA"/>
</dbReference>
<dbReference type="AlphaFoldDB" id="A0A0L0SGF6"/>
<dbReference type="VEuPathDB" id="FungiDB:AMAG_06347"/>
<evidence type="ECO:0000256" key="1">
    <source>
        <dbReference type="SAM" id="MobiDB-lite"/>
    </source>
</evidence>
<protein>
    <submittedName>
        <fullName evidence="2">Uncharacterized protein</fullName>
    </submittedName>
</protein>
<keyword evidence="3" id="KW-1185">Reference proteome</keyword>
<dbReference type="Proteomes" id="UP000054350">
    <property type="component" value="Unassembled WGS sequence"/>
</dbReference>
<accession>A0A0L0SGF6</accession>
<proteinExistence type="predicted"/>
<gene>
    <name evidence="2" type="ORF">AMAG_06347</name>
</gene>
<dbReference type="OrthoDB" id="10546844at2759"/>
<evidence type="ECO:0000313" key="2">
    <source>
        <dbReference type="EMBL" id="KNE61532.1"/>
    </source>
</evidence>
<feature type="compositionally biased region" description="Acidic residues" evidence="1">
    <location>
        <begin position="94"/>
        <end position="112"/>
    </location>
</feature>
<reference evidence="2 3" key="2">
    <citation type="submission" date="2009-11" db="EMBL/GenBank/DDBJ databases">
        <title>The Genome Sequence of Allomyces macrogynus strain ATCC 38327.</title>
        <authorList>
            <consortium name="The Broad Institute Genome Sequencing Platform"/>
            <person name="Russ C."/>
            <person name="Cuomo C."/>
            <person name="Shea T."/>
            <person name="Young S.K."/>
            <person name="Zeng Q."/>
            <person name="Koehrsen M."/>
            <person name="Haas B."/>
            <person name="Borodovsky M."/>
            <person name="Guigo R."/>
            <person name="Alvarado L."/>
            <person name="Berlin A."/>
            <person name="Borenstein D."/>
            <person name="Chen Z."/>
            <person name="Engels R."/>
            <person name="Freedman E."/>
            <person name="Gellesch M."/>
            <person name="Goldberg J."/>
            <person name="Griggs A."/>
            <person name="Gujja S."/>
            <person name="Heiman D."/>
            <person name="Hepburn T."/>
            <person name="Howarth C."/>
            <person name="Jen D."/>
            <person name="Larson L."/>
            <person name="Lewis B."/>
            <person name="Mehta T."/>
            <person name="Park D."/>
            <person name="Pearson M."/>
            <person name="Roberts A."/>
            <person name="Saif S."/>
            <person name="Shenoy N."/>
            <person name="Sisk P."/>
            <person name="Stolte C."/>
            <person name="Sykes S."/>
            <person name="Walk T."/>
            <person name="White J."/>
            <person name="Yandava C."/>
            <person name="Burger G."/>
            <person name="Gray M.W."/>
            <person name="Holland P.W.H."/>
            <person name="King N."/>
            <person name="Lang F.B.F."/>
            <person name="Roger A.J."/>
            <person name="Ruiz-Trillo I."/>
            <person name="Lander E."/>
            <person name="Nusbaum C."/>
        </authorList>
    </citation>
    <scope>NUCLEOTIDE SEQUENCE [LARGE SCALE GENOMIC DNA]</scope>
    <source>
        <strain evidence="2 3">ATCC 38327</strain>
    </source>
</reference>
<evidence type="ECO:0000313" key="3">
    <source>
        <dbReference type="Proteomes" id="UP000054350"/>
    </source>
</evidence>
<feature type="region of interest" description="Disordered" evidence="1">
    <location>
        <begin position="58"/>
        <end position="112"/>
    </location>
</feature>
<name>A0A0L0SGF6_ALLM3</name>